<name>A0A4C1ZF30_EUMVA</name>
<dbReference type="EMBL" id="BGZK01001758">
    <property type="protein sequence ID" value="GBP85763.1"/>
    <property type="molecule type" value="Genomic_DNA"/>
</dbReference>
<proteinExistence type="predicted"/>
<dbReference type="AlphaFoldDB" id="A0A4C1ZF30"/>
<protein>
    <submittedName>
        <fullName evidence="2">Uncharacterized protein</fullName>
    </submittedName>
</protein>
<evidence type="ECO:0000313" key="3">
    <source>
        <dbReference type="Proteomes" id="UP000299102"/>
    </source>
</evidence>
<dbReference type="OrthoDB" id="10552246at2759"/>
<reference evidence="2 3" key="1">
    <citation type="journal article" date="2019" name="Commun. Biol.">
        <title>The bagworm genome reveals a unique fibroin gene that provides high tensile strength.</title>
        <authorList>
            <person name="Kono N."/>
            <person name="Nakamura H."/>
            <person name="Ohtoshi R."/>
            <person name="Tomita M."/>
            <person name="Numata K."/>
            <person name="Arakawa K."/>
        </authorList>
    </citation>
    <scope>NUCLEOTIDE SEQUENCE [LARGE SCALE GENOMIC DNA]</scope>
</reference>
<comment type="caution">
    <text evidence="2">The sequence shown here is derived from an EMBL/GenBank/DDBJ whole genome shotgun (WGS) entry which is preliminary data.</text>
</comment>
<keyword evidence="3" id="KW-1185">Reference proteome</keyword>
<feature type="region of interest" description="Disordered" evidence="1">
    <location>
        <begin position="1"/>
        <end position="34"/>
    </location>
</feature>
<accession>A0A4C1ZF30</accession>
<organism evidence="2 3">
    <name type="scientific">Eumeta variegata</name>
    <name type="common">Bagworm moth</name>
    <name type="synonym">Eumeta japonica</name>
    <dbReference type="NCBI Taxonomy" id="151549"/>
    <lineage>
        <taxon>Eukaryota</taxon>
        <taxon>Metazoa</taxon>
        <taxon>Ecdysozoa</taxon>
        <taxon>Arthropoda</taxon>
        <taxon>Hexapoda</taxon>
        <taxon>Insecta</taxon>
        <taxon>Pterygota</taxon>
        <taxon>Neoptera</taxon>
        <taxon>Endopterygota</taxon>
        <taxon>Lepidoptera</taxon>
        <taxon>Glossata</taxon>
        <taxon>Ditrysia</taxon>
        <taxon>Tineoidea</taxon>
        <taxon>Psychidae</taxon>
        <taxon>Oiketicinae</taxon>
        <taxon>Eumeta</taxon>
    </lineage>
</organism>
<dbReference type="Proteomes" id="UP000299102">
    <property type="component" value="Unassembled WGS sequence"/>
</dbReference>
<gene>
    <name evidence="2" type="ORF">EVAR_63883_1</name>
</gene>
<evidence type="ECO:0000313" key="2">
    <source>
        <dbReference type="EMBL" id="GBP85763.1"/>
    </source>
</evidence>
<evidence type="ECO:0000256" key="1">
    <source>
        <dbReference type="SAM" id="MobiDB-lite"/>
    </source>
</evidence>
<sequence>MSFVSEPEEIPNVTDSVARDPLMEIEEQPENKADNKSIKISNIRINCQRFRTYGPDTRGFSSTDQTEFEKFIVGPVFQDIENNIEKSIIESDFSHHRDTSNTMDWNPEANKEIIEDIELKYDIDDWVVVEYKMKKDCQYFIGKIIDKMCSTLI</sequence>